<sequence>MASDVAVLPKALLAVDAGIVGLGF</sequence>
<proteinExistence type="predicted"/>
<dbReference type="AlphaFoldDB" id="A0A8S2RLG0"/>
<dbReference type="Proteomes" id="UP000681720">
    <property type="component" value="Unassembled WGS sequence"/>
</dbReference>
<accession>A0A8S2RLG0</accession>
<comment type="caution">
    <text evidence="1">The sequence shown here is derived from an EMBL/GenBank/DDBJ whole genome shotgun (WGS) entry which is preliminary data.</text>
</comment>
<feature type="non-terminal residue" evidence="1">
    <location>
        <position position="24"/>
    </location>
</feature>
<evidence type="ECO:0000313" key="2">
    <source>
        <dbReference type="Proteomes" id="UP000681720"/>
    </source>
</evidence>
<organism evidence="1 2">
    <name type="scientific">Rotaria magnacalcarata</name>
    <dbReference type="NCBI Taxonomy" id="392030"/>
    <lineage>
        <taxon>Eukaryota</taxon>
        <taxon>Metazoa</taxon>
        <taxon>Spiralia</taxon>
        <taxon>Gnathifera</taxon>
        <taxon>Rotifera</taxon>
        <taxon>Eurotatoria</taxon>
        <taxon>Bdelloidea</taxon>
        <taxon>Philodinida</taxon>
        <taxon>Philodinidae</taxon>
        <taxon>Rotaria</taxon>
    </lineage>
</organism>
<gene>
    <name evidence="1" type="ORF">GIL414_LOCUS20307</name>
</gene>
<protein>
    <submittedName>
        <fullName evidence="1">Uncharacterized protein</fullName>
    </submittedName>
</protein>
<dbReference type="EMBL" id="CAJOBJ010013250">
    <property type="protein sequence ID" value="CAF4169730.1"/>
    <property type="molecule type" value="Genomic_DNA"/>
</dbReference>
<evidence type="ECO:0000313" key="1">
    <source>
        <dbReference type="EMBL" id="CAF4169730.1"/>
    </source>
</evidence>
<reference evidence="1" key="1">
    <citation type="submission" date="2021-02" db="EMBL/GenBank/DDBJ databases">
        <authorList>
            <person name="Nowell W R."/>
        </authorList>
    </citation>
    <scope>NUCLEOTIDE SEQUENCE</scope>
</reference>
<name>A0A8S2RLG0_9BILA</name>